<gene>
    <name evidence="2" type="ORF">OJ996_02085</name>
</gene>
<dbReference type="Pfam" id="PF14094">
    <property type="entry name" value="DUF4272"/>
    <property type="match status" value="1"/>
</dbReference>
<organism evidence="2 3">
    <name type="scientific">Luteolibacter rhizosphaerae</name>
    <dbReference type="NCBI Taxonomy" id="2989719"/>
    <lineage>
        <taxon>Bacteria</taxon>
        <taxon>Pseudomonadati</taxon>
        <taxon>Verrucomicrobiota</taxon>
        <taxon>Verrucomicrobiia</taxon>
        <taxon>Verrucomicrobiales</taxon>
        <taxon>Verrucomicrobiaceae</taxon>
        <taxon>Luteolibacter</taxon>
    </lineage>
</organism>
<dbReference type="InterPro" id="IPR025368">
    <property type="entry name" value="DUF4272"/>
</dbReference>
<evidence type="ECO:0000313" key="3">
    <source>
        <dbReference type="Proteomes" id="UP001165653"/>
    </source>
</evidence>
<sequence>MIDQHDAKEPSKESSDRKQSSLAIIKAEGVPSITHLPMIYDSTEAKIRGKDEIAHRAIAVALTAVKGEGIDQETIDSLVTRFGAEKFFSPVEAAFIKDPEPSQHDKIQFSWRYECLWVLFWSLGYIGELDRPEKHCDVARAVTILRDRSTEEFIRDAKLRPIGEILDQADLIYRYHWAVTDARIKNLSTPAGLDGGVVMERHYVLNWLTGYMDQDWDEVSTDT</sequence>
<name>A0ABT3FYN5_9BACT</name>
<protein>
    <submittedName>
        <fullName evidence="2">DUF4272 domain-containing protein</fullName>
    </submittedName>
</protein>
<dbReference type="Proteomes" id="UP001165653">
    <property type="component" value="Unassembled WGS sequence"/>
</dbReference>
<feature type="region of interest" description="Disordered" evidence="1">
    <location>
        <begin position="1"/>
        <end position="20"/>
    </location>
</feature>
<feature type="compositionally biased region" description="Basic and acidic residues" evidence="1">
    <location>
        <begin position="1"/>
        <end position="19"/>
    </location>
</feature>
<dbReference type="RefSeq" id="WP_264510655.1">
    <property type="nucleotide sequence ID" value="NZ_JAPDDR010000001.1"/>
</dbReference>
<keyword evidence="3" id="KW-1185">Reference proteome</keyword>
<proteinExistence type="predicted"/>
<dbReference type="EMBL" id="JAPDDR010000001">
    <property type="protein sequence ID" value="MCW1912344.1"/>
    <property type="molecule type" value="Genomic_DNA"/>
</dbReference>
<evidence type="ECO:0000313" key="2">
    <source>
        <dbReference type="EMBL" id="MCW1912344.1"/>
    </source>
</evidence>
<reference evidence="2" key="1">
    <citation type="submission" date="2022-10" db="EMBL/GenBank/DDBJ databases">
        <title>Luteolibacter sp. GHJ8, whole genome shotgun sequencing project.</title>
        <authorList>
            <person name="Zhao G."/>
            <person name="Shen L."/>
        </authorList>
    </citation>
    <scope>NUCLEOTIDE SEQUENCE</scope>
    <source>
        <strain evidence="2">GHJ8</strain>
    </source>
</reference>
<accession>A0ABT3FYN5</accession>
<evidence type="ECO:0000256" key="1">
    <source>
        <dbReference type="SAM" id="MobiDB-lite"/>
    </source>
</evidence>
<comment type="caution">
    <text evidence="2">The sequence shown here is derived from an EMBL/GenBank/DDBJ whole genome shotgun (WGS) entry which is preliminary data.</text>
</comment>